<feature type="non-terminal residue" evidence="12">
    <location>
        <position position="1"/>
    </location>
</feature>
<comment type="catalytic activity">
    <reaction evidence="1">
        <text>Cleavage of peptide bonds with very broad specificity.</text>
        <dbReference type="EC" id="3.4.25.1"/>
    </reaction>
</comment>
<dbReference type="PRINTS" id="PR00141">
    <property type="entry name" value="PROTEASOME"/>
</dbReference>
<dbReference type="GO" id="GO:0005737">
    <property type="term" value="C:cytoplasm"/>
    <property type="evidence" value="ECO:0007669"/>
    <property type="project" value="TreeGrafter"/>
</dbReference>
<dbReference type="CDD" id="cd03763">
    <property type="entry name" value="proteasome_beta_type_7"/>
    <property type="match status" value="1"/>
</dbReference>
<dbReference type="InterPro" id="IPR001353">
    <property type="entry name" value="Proteasome_sua/b"/>
</dbReference>
<evidence type="ECO:0000313" key="12">
    <source>
        <dbReference type="EMBL" id="KLO11973.1"/>
    </source>
</evidence>
<evidence type="ECO:0000256" key="10">
    <source>
        <dbReference type="PIRSR" id="PIRSR600243-1"/>
    </source>
</evidence>
<keyword evidence="7" id="KW-0378">Hydrolase</keyword>
<dbReference type="Pfam" id="PF12465">
    <property type="entry name" value="Pr_beta_C"/>
    <property type="match status" value="1"/>
</dbReference>
<dbReference type="GO" id="GO:0004298">
    <property type="term" value="F:threonine-type endopeptidase activity"/>
    <property type="evidence" value="ECO:0007669"/>
    <property type="project" value="UniProtKB-KW"/>
</dbReference>
<evidence type="ECO:0000256" key="6">
    <source>
        <dbReference type="ARBA" id="ARBA00022698"/>
    </source>
</evidence>
<dbReference type="InterPro" id="IPR024689">
    <property type="entry name" value="Proteasome_bsu_C"/>
</dbReference>
<dbReference type="EMBL" id="KQ085988">
    <property type="protein sequence ID" value="KLO11973.1"/>
    <property type="molecule type" value="Genomic_DNA"/>
</dbReference>
<keyword evidence="13" id="KW-1185">Reference proteome</keyword>
<dbReference type="OrthoDB" id="429533at2759"/>
<evidence type="ECO:0000256" key="8">
    <source>
        <dbReference type="ARBA" id="ARBA00022942"/>
    </source>
</evidence>
<dbReference type="InterPro" id="IPR000243">
    <property type="entry name" value="Pept_T1A_subB"/>
</dbReference>
<dbReference type="Gene3D" id="3.60.20.10">
    <property type="entry name" value="Glutamine Phosphoribosylpyrophosphate, subunit 1, domain 1"/>
    <property type="match status" value="1"/>
</dbReference>
<dbReference type="PANTHER" id="PTHR32194">
    <property type="entry name" value="METALLOPROTEASE TLDD"/>
    <property type="match status" value="1"/>
</dbReference>
<evidence type="ECO:0000256" key="3">
    <source>
        <dbReference type="ARBA" id="ARBA00012039"/>
    </source>
</evidence>
<keyword evidence="5" id="KW-0645">Protease</keyword>
<keyword evidence="6" id="KW-0888">Threonine protease</keyword>
<dbReference type="InterPro" id="IPR023333">
    <property type="entry name" value="Proteasome_suB-type"/>
</dbReference>
<organism evidence="12 13">
    <name type="scientific">Schizopora paradoxa</name>
    <dbReference type="NCBI Taxonomy" id="27342"/>
    <lineage>
        <taxon>Eukaryota</taxon>
        <taxon>Fungi</taxon>
        <taxon>Dikarya</taxon>
        <taxon>Basidiomycota</taxon>
        <taxon>Agaricomycotina</taxon>
        <taxon>Agaricomycetes</taxon>
        <taxon>Hymenochaetales</taxon>
        <taxon>Schizoporaceae</taxon>
        <taxon>Schizopora</taxon>
    </lineage>
</organism>
<keyword evidence="8 12" id="KW-0647">Proteasome</keyword>
<evidence type="ECO:0000256" key="2">
    <source>
        <dbReference type="ARBA" id="ARBA00004123"/>
    </source>
</evidence>
<evidence type="ECO:0000256" key="5">
    <source>
        <dbReference type="ARBA" id="ARBA00022670"/>
    </source>
</evidence>
<evidence type="ECO:0000259" key="11">
    <source>
        <dbReference type="Pfam" id="PF12465"/>
    </source>
</evidence>
<feature type="active site" description="Nucleophile" evidence="10">
    <location>
        <position position="38"/>
    </location>
</feature>
<dbReference type="STRING" id="27342.A0A0H2RRA0"/>
<dbReference type="Pfam" id="PF00227">
    <property type="entry name" value="Proteasome"/>
    <property type="match status" value="1"/>
</dbReference>
<accession>A0A0H2RRA0</accession>
<dbReference type="GO" id="GO:0051603">
    <property type="term" value="P:proteolysis involved in protein catabolic process"/>
    <property type="evidence" value="ECO:0007669"/>
    <property type="project" value="InterPro"/>
</dbReference>
<dbReference type="AlphaFoldDB" id="A0A0H2RRA0"/>
<reference evidence="12 13" key="1">
    <citation type="submission" date="2015-04" db="EMBL/GenBank/DDBJ databases">
        <title>Complete genome sequence of Schizopora paradoxa KUC8140, a cosmopolitan wood degrader in East Asia.</title>
        <authorList>
            <consortium name="DOE Joint Genome Institute"/>
            <person name="Min B."/>
            <person name="Park H."/>
            <person name="Jang Y."/>
            <person name="Kim J.-J."/>
            <person name="Kim K.H."/>
            <person name="Pangilinan J."/>
            <person name="Lipzen A."/>
            <person name="Riley R."/>
            <person name="Grigoriev I.V."/>
            <person name="Spatafora J.W."/>
            <person name="Choi I.-G."/>
        </authorList>
    </citation>
    <scope>NUCLEOTIDE SEQUENCE [LARGE SCALE GENOMIC DNA]</scope>
    <source>
        <strain evidence="12 13">KUC8140</strain>
    </source>
</reference>
<dbReference type="FunFam" id="3.60.20.10:FF:000005">
    <property type="entry name" value="Proteasome subunit beta type-2"/>
    <property type="match status" value="1"/>
</dbReference>
<gene>
    <name evidence="12" type="ORF">SCHPADRAFT_929555</name>
</gene>
<evidence type="ECO:0000256" key="1">
    <source>
        <dbReference type="ARBA" id="ARBA00001198"/>
    </source>
</evidence>
<protein>
    <recommendedName>
        <fullName evidence="3">proteasome endopeptidase complex</fullName>
        <ecNumber evidence="3">3.4.25.1</ecNumber>
    </recommendedName>
</protein>
<evidence type="ECO:0000256" key="4">
    <source>
        <dbReference type="ARBA" id="ARBA00022490"/>
    </source>
</evidence>
<sequence>MATASVFRGAGYDFSNHIRNSFLQDRGVQVPKATSTGTTIVGCVFKDGIVLGADTRATEGPIVADKNCEKIHYITDNIRCCGAGTAADTEFTTALIASNMELHQLSTGRKPRVVTAMTMLKQRLFQHQGHIGAALVLGGVDPSGVHLFTVAPHGSTDKLPYVTMGSGSLAAMAVFESGWQANMSREDALELVRRAISAGIFNDLGSGSNVDACIITADGTEYLRNFSMPNVRAQKELSYRFRRGTTAWRKNTQRIKDLVDVEETVVDVAPITATAAAQAGADAMDTS</sequence>
<dbReference type="PROSITE" id="PS51476">
    <property type="entry name" value="PROTEASOME_BETA_2"/>
    <property type="match status" value="1"/>
</dbReference>
<dbReference type="PANTHER" id="PTHR32194:SF4">
    <property type="entry name" value="PROTEASOME SUBUNIT BETA TYPE-7"/>
    <property type="match status" value="1"/>
</dbReference>
<feature type="domain" description="Proteasome beta subunit C-terminal" evidence="11">
    <location>
        <begin position="229"/>
        <end position="265"/>
    </location>
</feature>
<comment type="subcellular location">
    <subcellularLocation>
        <location evidence="2">Nucleus</location>
    </subcellularLocation>
</comment>
<keyword evidence="9" id="KW-0539">Nucleus</keyword>
<dbReference type="InParanoid" id="A0A0H2RRA0"/>
<dbReference type="SUPFAM" id="SSF56235">
    <property type="entry name" value="N-terminal nucleophile aminohydrolases (Ntn hydrolases)"/>
    <property type="match status" value="1"/>
</dbReference>
<evidence type="ECO:0000313" key="13">
    <source>
        <dbReference type="Proteomes" id="UP000053477"/>
    </source>
</evidence>
<dbReference type="InterPro" id="IPR029055">
    <property type="entry name" value="Ntn_hydrolases_N"/>
</dbReference>
<keyword evidence="4" id="KW-0963">Cytoplasm</keyword>
<evidence type="ECO:0000256" key="9">
    <source>
        <dbReference type="ARBA" id="ARBA00023242"/>
    </source>
</evidence>
<dbReference type="Proteomes" id="UP000053477">
    <property type="component" value="Unassembled WGS sequence"/>
</dbReference>
<dbReference type="GO" id="GO:0005634">
    <property type="term" value="C:nucleus"/>
    <property type="evidence" value="ECO:0007669"/>
    <property type="project" value="UniProtKB-SubCell"/>
</dbReference>
<dbReference type="FunCoup" id="A0A0H2RRA0">
    <property type="interactions" value="374"/>
</dbReference>
<proteinExistence type="predicted"/>
<dbReference type="EC" id="3.4.25.1" evidence="3"/>
<evidence type="ECO:0000256" key="7">
    <source>
        <dbReference type="ARBA" id="ARBA00022801"/>
    </source>
</evidence>
<name>A0A0H2RRA0_9AGAM</name>
<dbReference type="GO" id="GO:0019774">
    <property type="term" value="C:proteasome core complex, beta-subunit complex"/>
    <property type="evidence" value="ECO:0007669"/>
    <property type="project" value="UniProtKB-ARBA"/>
</dbReference>